<evidence type="ECO:0000313" key="9">
    <source>
        <dbReference type="Proteomes" id="UP000662931"/>
    </source>
</evidence>
<accession>A0A875S1W2</accession>
<dbReference type="InterPro" id="IPR058533">
    <property type="entry name" value="Cation_efflux_TM"/>
</dbReference>
<dbReference type="SUPFAM" id="SSF161111">
    <property type="entry name" value="Cation efflux protein transmembrane domain-like"/>
    <property type="match status" value="1"/>
</dbReference>
<keyword evidence="3 6" id="KW-1133">Transmembrane helix</keyword>
<gene>
    <name evidence="8" type="ORF">FOA43_001403</name>
</gene>
<feature type="transmembrane region" description="Helical" evidence="6">
    <location>
        <begin position="376"/>
        <end position="398"/>
    </location>
</feature>
<evidence type="ECO:0000256" key="3">
    <source>
        <dbReference type="ARBA" id="ARBA00022989"/>
    </source>
</evidence>
<dbReference type="InterPro" id="IPR027469">
    <property type="entry name" value="Cation_efflux_TMD_sf"/>
</dbReference>
<feature type="transmembrane region" description="Helical" evidence="6">
    <location>
        <begin position="311"/>
        <end position="331"/>
    </location>
</feature>
<evidence type="ECO:0000256" key="2">
    <source>
        <dbReference type="ARBA" id="ARBA00022692"/>
    </source>
</evidence>
<reference evidence="8" key="1">
    <citation type="submission" date="2020-10" db="EMBL/GenBank/DDBJ databases">
        <authorList>
            <person name="Roach M.J.R."/>
        </authorList>
    </citation>
    <scope>NUCLEOTIDE SEQUENCE</scope>
    <source>
        <strain evidence="8">CBS 1945</strain>
    </source>
</reference>
<evidence type="ECO:0000256" key="5">
    <source>
        <dbReference type="SAM" id="MobiDB-lite"/>
    </source>
</evidence>
<dbReference type="OrthoDB" id="5382797at2759"/>
<dbReference type="RefSeq" id="XP_038777647.1">
    <property type="nucleotide sequence ID" value="XM_038921719.1"/>
</dbReference>
<sequence>MNSSTHKGHSRQSYNLLPRPDSFIEVSDEDDTSFEPMPGHPNPTYETPSGIYKQSPNSEDSNSPPPQTFLSEDNPSTASTIPSISFTPGGSPAQGFAQSFYQFQNASASSLQAPRRGRNHVRTGSSASTHYVPTNALFPRSPPLDRGSPVRSLSPQVVQSDTTKIDGAIASAGSTPFTFGSGSLNGSAPLPKPSHRRGHHYKHSSVSMNMFQQPERKEPAEELPLYPVPTITDVLSGITTSQRLKLAWCGMQLGLATLCCCLGFQYGNICLSTLSHVVFYDAFGNLLSVVVLILTNFVVWKSSSLKYPFGLGRIEVLVGFGLSISMVFVGVDLLSHVIEEVIIDTASVAGTQDYAAGPPISLHHIHETKEGPQLNAILYECLIALVVFVSVFSSYVVCGSKDTTNSNGDDEPMNSPRDTGSIFSGRRARASAKRLSSITLEAPKKQTILNRLNSTRNGINVYTTALTVLYSVYCICYPLIHASASIELMSQISTVILSLLILAFGYRLIDRLGNTLLLKSPSESLEQRIIRNIQQLDVYRPNYRIDEFLISKVNHKIFIIVLKMQMPGASDDDEAKFRFYTSRIIRSLMYRSLNGELDFPEQKEPDRRYLVALLNLDASFDTMDGSGEQFELTIDINRM</sequence>
<feature type="transmembrane region" description="Helical" evidence="6">
    <location>
        <begin position="246"/>
        <end position="266"/>
    </location>
</feature>
<dbReference type="Proteomes" id="UP000662931">
    <property type="component" value="Chromosome 1"/>
</dbReference>
<dbReference type="EMBL" id="CP064812">
    <property type="protein sequence ID" value="QPG74082.1"/>
    <property type="molecule type" value="Genomic_DNA"/>
</dbReference>
<feature type="domain" description="Cation efflux protein transmembrane" evidence="7">
    <location>
        <begin position="270"/>
        <end position="509"/>
    </location>
</feature>
<feature type="region of interest" description="Disordered" evidence="5">
    <location>
        <begin position="403"/>
        <end position="422"/>
    </location>
</feature>
<dbReference type="GO" id="GO:0016020">
    <property type="term" value="C:membrane"/>
    <property type="evidence" value="ECO:0007669"/>
    <property type="project" value="UniProtKB-SubCell"/>
</dbReference>
<dbReference type="GO" id="GO:0030003">
    <property type="term" value="P:intracellular monoatomic cation homeostasis"/>
    <property type="evidence" value="ECO:0007669"/>
    <property type="project" value="UniProtKB-ARBA"/>
</dbReference>
<dbReference type="GO" id="GO:0098771">
    <property type="term" value="P:inorganic ion homeostasis"/>
    <property type="evidence" value="ECO:0007669"/>
    <property type="project" value="UniProtKB-ARBA"/>
</dbReference>
<feature type="region of interest" description="Disordered" evidence="5">
    <location>
        <begin position="109"/>
        <end position="159"/>
    </location>
</feature>
<evidence type="ECO:0000256" key="1">
    <source>
        <dbReference type="ARBA" id="ARBA00004141"/>
    </source>
</evidence>
<feature type="region of interest" description="Disordered" evidence="5">
    <location>
        <begin position="1"/>
        <end position="92"/>
    </location>
</feature>
<keyword evidence="2 6" id="KW-0812">Transmembrane</keyword>
<keyword evidence="4 6" id="KW-0472">Membrane</keyword>
<evidence type="ECO:0000259" key="7">
    <source>
        <dbReference type="Pfam" id="PF01545"/>
    </source>
</evidence>
<evidence type="ECO:0000313" key="8">
    <source>
        <dbReference type="EMBL" id="QPG74082.1"/>
    </source>
</evidence>
<comment type="subcellular location">
    <subcellularLocation>
        <location evidence="1">Membrane</location>
        <topology evidence="1">Multi-pass membrane protein</topology>
    </subcellularLocation>
</comment>
<keyword evidence="9" id="KW-1185">Reference proteome</keyword>
<feature type="compositionally biased region" description="Polar residues" evidence="5">
    <location>
        <begin position="68"/>
        <end position="88"/>
    </location>
</feature>
<dbReference type="Gene3D" id="1.20.1510.10">
    <property type="entry name" value="Cation efflux protein transmembrane domain"/>
    <property type="match status" value="1"/>
</dbReference>
<feature type="transmembrane region" description="Helical" evidence="6">
    <location>
        <begin position="278"/>
        <end position="299"/>
    </location>
</feature>
<feature type="transmembrane region" description="Helical" evidence="6">
    <location>
        <begin position="459"/>
        <end position="480"/>
    </location>
</feature>
<protein>
    <recommendedName>
        <fullName evidence="7">Cation efflux protein transmembrane domain-containing protein</fullName>
    </recommendedName>
</protein>
<evidence type="ECO:0000256" key="6">
    <source>
        <dbReference type="SAM" id="Phobius"/>
    </source>
</evidence>
<feature type="compositionally biased region" description="Polar residues" evidence="5">
    <location>
        <begin position="122"/>
        <end position="132"/>
    </location>
</feature>
<dbReference type="AlphaFoldDB" id="A0A875S1W2"/>
<feature type="transmembrane region" description="Helical" evidence="6">
    <location>
        <begin position="492"/>
        <end position="509"/>
    </location>
</feature>
<organism evidence="8 9">
    <name type="scientific">Eeniella nana</name>
    <name type="common">Yeast</name>
    <name type="synonym">Brettanomyces nanus</name>
    <dbReference type="NCBI Taxonomy" id="13502"/>
    <lineage>
        <taxon>Eukaryota</taxon>
        <taxon>Fungi</taxon>
        <taxon>Dikarya</taxon>
        <taxon>Ascomycota</taxon>
        <taxon>Saccharomycotina</taxon>
        <taxon>Pichiomycetes</taxon>
        <taxon>Pichiales</taxon>
        <taxon>Pichiaceae</taxon>
        <taxon>Brettanomyces</taxon>
    </lineage>
</organism>
<dbReference type="GeneID" id="62194804"/>
<evidence type="ECO:0000256" key="4">
    <source>
        <dbReference type="ARBA" id="ARBA00023136"/>
    </source>
</evidence>
<dbReference type="GO" id="GO:0008324">
    <property type="term" value="F:monoatomic cation transmembrane transporter activity"/>
    <property type="evidence" value="ECO:0007669"/>
    <property type="project" value="InterPro"/>
</dbReference>
<feature type="compositionally biased region" description="Basic residues" evidence="5">
    <location>
        <begin position="1"/>
        <end position="10"/>
    </location>
</feature>
<proteinExistence type="predicted"/>
<dbReference type="Pfam" id="PF01545">
    <property type="entry name" value="Cation_efflux"/>
    <property type="match status" value="1"/>
</dbReference>
<dbReference type="KEGG" id="bnn:FOA43_001403"/>
<name>A0A875S1W2_EENNA</name>